<keyword evidence="1" id="KW-0547">Nucleotide-binding</keyword>
<dbReference type="Proteomes" id="UP000823388">
    <property type="component" value="Chromosome 8N"/>
</dbReference>
<name>A0A8T0PGD3_PANVG</name>
<dbReference type="PANTHER" id="PTHR27005:SF505">
    <property type="entry name" value="PROTEIN KINASE DOMAIN-CONTAINING PROTEIN"/>
    <property type="match status" value="1"/>
</dbReference>
<dbReference type="InterPro" id="IPR011009">
    <property type="entry name" value="Kinase-like_dom_sf"/>
</dbReference>
<dbReference type="GO" id="GO:0004674">
    <property type="term" value="F:protein serine/threonine kinase activity"/>
    <property type="evidence" value="ECO:0007669"/>
    <property type="project" value="TreeGrafter"/>
</dbReference>
<dbReference type="AlphaFoldDB" id="A0A8T0PGD3"/>
<dbReference type="InterPro" id="IPR008271">
    <property type="entry name" value="Ser/Thr_kinase_AS"/>
</dbReference>
<dbReference type="GO" id="GO:0005524">
    <property type="term" value="F:ATP binding"/>
    <property type="evidence" value="ECO:0007669"/>
    <property type="project" value="UniProtKB-KW"/>
</dbReference>
<organism evidence="4 5">
    <name type="scientific">Panicum virgatum</name>
    <name type="common">Blackwell switchgrass</name>
    <dbReference type="NCBI Taxonomy" id="38727"/>
    <lineage>
        <taxon>Eukaryota</taxon>
        <taxon>Viridiplantae</taxon>
        <taxon>Streptophyta</taxon>
        <taxon>Embryophyta</taxon>
        <taxon>Tracheophyta</taxon>
        <taxon>Spermatophyta</taxon>
        <taxon>Magnoliopsida</taxon>
        <taxon>Liliopsida</taxon>
        <taxon>Poales</taxon>
        <taxon>Poaceae</taxon>
        <taxon>PACMAD clade</taxon>
        <taxon>Panicoideae</taxon>
        <taxon>Panicodae</taxon>
        <taxon>Paniceae</taxon>
        <taxon>Panicinae</taxon>
        <taxon>Panicum</taxon>
        <taxon>Panicum sect. Hiantes</taxon>
    </lineage>
</organism>
<dbReference type="PROSITE" id="PS00108">
    <property type="entry name" value="PROTEIN_KINASE_ST"/>
    <property type="match status" value="1"/>
</dbReference>
<dbReference type="GO" id="GO:0005886">
    <property type="term" value="C:plasma membrane"/>
    <property type="evidence" value="ECO:0007669"/>
    <property type="project" value="TreeGrafter"/>
</dbReference>
<sequence length="247" mass="27553">MMVTEYIPYGNLNGILHSNNSFPISLETRLRIATECAEALAYMHSYMYTQVIHGDIKPANILLDGRLKAKISDFGISRLVNDPDKTLFTQHFIGSIGYMDPMFARDGRLTVKSDVYSFGVVLVELITRKRAATSGGEVNIVDVFTEALANGVRGVREIFDAEIARQNNMKILEGVAKLAGECLMMEQGRRPDMIDVVERLRTLGKASHQVQQRVDLFPWARKSKPTPPALVTSSRPQASAIGFHLKR</sequence>
<reference evidence="4" key="1">
    <citation type="submission" date="2020-05" db="EMBL/GenBank/DDBJ databases">
        <title>WGS assembly of Panicum virgatum.</title>
        <authorList>
            <person name="Lovell J.T."/>
            <person name="Jenkins J."/>
            <person name="Shu S."/>
            <person name="Juenger T.E."/>
            <person name="Schmutz J."/>
        </authorList>
    </citation>
    <scope>NUCLEOTIDE SEQUENCE</scope>
    <source>
        <strain evidence="4">AP13</strain>
    </source>
</reference>
<evidence type="ECO:0000256" key="1">
    <source>
        <dbReference type="ARBA" id="ARBA00022741"/>
    </source>
</evidence>
<dbReference type="Gene3D" id="1.10.510.10">
    <property type="entry name" value="Transferase(Phosphotransferase) domain 1"/>
    <property type="match status" value="1"/>
</dbReference>
<comment type="caution">
    <text evidence="4">The sequence shown here is derived from an EMBL/GenBank/DDBJ whole genome shotgun (WGS) entry which is preliminary data.</text>
</comment>
<keyword evidence="2" id="KW-0067">ATP-binding</keyword>
<dbReference type="PIRSF" id="PIRSF000654">
    <property type="entry name" value="Integrin-linked_kinase"/>
    <property type="match status" value="1"/>
</dbReference>
<dbReference type="PROSITE" id="PS50011">
    <property type="entry name" value="PROTEIN_KINASE_DOM"/>
    <property type="match status" value="1"/>
</dbReference>
<proteinExistence type="predicted"/>
<evidence type="ECO:0000256" key="2">
    <source>
        <dbReference type="ARBA" id="ARBA00022840"/>
    </source>
</evidence>
<dbReference type="InterPro" id="IPR000719">
    <property type="entry name" value="Prot_kinase_dom"/>
</dbReference>
<evidence type="ECO:0000259" key="3">
    <source>
        <dbReference type="PROSITE" id="PS50011"/>
    </source>
</evidence>
<dbReference type="Pfam" id="PF00069">
    <property type="entry name" value="Pkinase"/>
    <property type="match status" value="1"/>
</dbReference>
<dbReference type="EMBL" id="CM029052">
    <property type="protein sequence ID" value="KAG2558246.1"/>
    <property type="molecule type" value="Genomic_DNA"/>
</dbReference>
<gene>
    <name evidence="4" type="ORF">PVAP13_8NG124701</name>
</gene>
<evidence type="ECO:0000313" key="5">
    <source>
        <dbReference type="Proteomes" id="UP000823388"/>
    </source>
</evidence>
<accession>A0A8T0PGD3</accession>
<keyword evidence="5" id="KW-1185">Reference proteome</keyword>
<dbReference type="PANTHER" id="PTHR27005">
    <property type="entry name" value="WALL-ASSOCIATED RECEPTOR KINASE-LIKE 21"/>
    <property type="match status" value="1"/>
</dbReference>
<evidence type="ECO:0000313" key="4">
    <source>
        <dbReference type="EMBL" id="KAG2558246.1"/>
    </source>
</evidence>
<dbReference type="SMART" id="SM00220">
    <property type="entry name" value="S_TKc"/>
    <property type="match status" value="1"/>
</dbReference>
<dbReference type="InterPro" id="IPR045274">
    <property type="entry name" value="WAK-like"/>
</dbReference>
<feature type="domain" description="Protein kinase" evidence="3">
    <location>
        <begin position="1"/>
        <end position="203"/>
    </location>
</feature>
<dbReference type="FunFam" id="1.10.510.10:FF:000474">
    <property type="entry name" value="Wall-associated receptor kinase 3"/>
    <property type="match status" value="1"/>
</dbReference>
<protein>
    <recommendedName>
        <fullName evidence="3">Protein kinase domain-containing protein</fullName>
    </recommendedName>
</protein>
<dbReference type="GO" id="GO:0007166">
    <property type="term" value="P:cell surface receptor signaling pathway"/>
    <property type="evidence" value="ECO:0007669"/>
    <property type="project" value="InterPro"/>
</dbReference>
<dbReference type="SUPFAM" id="SSF56112">
    <property type="entry name" value="Protein kinase-like (PK-like)"/>
    <property type="match status" value="1"/>
</dbReference>